<dbReference type="SUPFAM" id="SSF161098">
    <property type="entry name" value="MetI-like"/>
    <property type="match status" value="1"/>
</dbReference>
<feature type="transmembrane region" description="Helical" evidence="8">
    <location>
        <begin position="104"/>
        <end position="127"/>
    </location>
</feature>
<dbReference type="GO" id="GO:0006865">
    <property type="term" value="P:amino acid transport"/>
    <property type="evidence" value="ECO:0007669"/>
    <property type="project" value="UniProtKB-KW"/>
</dbReference>
<feature type="domain" description="ABC transmembrane type-1" evidence="9">
    <location>
        <begin position="68"/>
        <end position="284"/>
    </location>
</feature>
<keyword evidence="8" id="KW-0813">Transport</keyword>
<evidence type="ECO:0000256" key="2">
    <source>
        <dbReference type="ARBA" id="ARBA00004651"/>
    </source>
</evidence>
<dbReference type="InterPro" id="IPR035906">
    <property type="entry name" value="MetI-like_sf"/>
</dbReference>
<gene>
    <name evidence="10" type="ORF">SAMN05444370_106114</name>
</gene>
<keyword evidence="11" id="KW-1185">Reference proteome</keyword>
<dbReference type="EMBL" id="FNQM01000006">
    <property type="protein sequence ID" value="SEA53276.1"/>
    <property type="molecule type" value="Genomic_DNA"/>
</dbReference>
<keyword evidence="6 8" id="KW-1133">Transmembrane helix</keyword>
<evidence type="ECO:0000256" key="5">
    <source>
        <dbReference type="ARBA" id="ARBA00022970"/>
    </source>
</evidence>
<evidence type="ECO:0000256" key="1">
    <source>
        <dbReference type="ARBA" id="ARBA00003159"/>
    </source>
</evidence>
<dbReference type="GO" id="GO:0005886">
    <property type="term" value="C:plasma membrane"/>
    <property type="evidence" value="ECO:0007669"/>
    <property type="project" value="UniProtKB-SubCell"/>
</dbReference>
<dbReference type="AlphaFoldDB" id="A0A1H4BYT3"/>
<feature type="transmembrane region" description="Helical" evidence="8">
    <location>
        <begin position="265"/>
        <end position="285"/>
    </location>
</feature>
<comment type="subcellular location">
    <subcellularLocation>
        <location evidence="2 8">Cell membrane</location>
        <topology evidence="2 8">Multi-pass membrane protein</topology>
    </subcellularLocation>
</comment>
<dbReference type="PANTHER" id="PTHR30614">
    <property type="entry name" value="MEMBRANE COMPONENT OF AMINO ACID ABC TRANSPORTER"/>
    <property type="match status" value="1"/>
</dbReference>
<feature type="transmembrane region" description="Helical" evidence="8">
    <location>
        <begin position="74"/>
        <end position="92"/>
    </location>
</feature>
<dbReference type="STRING" id="89524.SAMN05444370_106114"/>
<protein>
    <submittedName>
        <fullName evidence="10">Amino acid ABC transporter membrane protein 2, PAAT family</fullName>
    </submittedName>
</protein>
<dbReference type="Gene3D" id="1.10.3720.10">
    <property type="entry name" value="MetI-like"/>
    <property type="match status" value="1"/>
</dbReference>
<evidence type="ECO:0000256" key="4">
    <source>
        <dbReference type="ARBA" id="ARBA00022692"/>
    </source>
</evidence>
<dbReference type="InterPro" id="IPR043429">
    <property type="entry name" value="ArtM/GltK/GlnP/TcyL/YhdX-like"/>
</dbReference>
<sequence length="297" mass="32232">MYPDPDAPRRIGPIDALVVAALVAAVWAVSARVSEVLVYRWDWGFLPQALLREGDGGWLEPNLLLEGLLTTIRLSLWAMALASLLGVALGALSTMRRLLPRLAAGAYVGLIRNMPPLVFVFVFYFFISSQITPALGLDVWAREMGPAERAAVSLLLGPPALFENLVAGVLCLALFEAAYISEIVRAGVQSVPAAHVEAGRSLGLNAAQTFRLVVLPQALRAVTPPMAGQFIMLVKNSAIVSLISVQELTFTATELAVSSGRRFETWIVVAAMYFALCFALSRLFARLERRGRLQDAR</sequence>
<evidence type="ECO:0000256" key="6">
    <source>
        <dbReference type="ARBA" id="ARBA00022989"/>
    </source>
</evidence>
<evidence type="ECO:0000256" key="7">
    <source>
        <dbReference type="ARBA" id="ARBA00023136"/>
    </source>
</evidence>
<reference evidence="10 11" key="1">
    <citation type="submission" date="2016-10" db="EMBL/GenBank/DDBJ databases">
        <authorList>
            <person name="de Groot N.N."/>
        </authorList>
    </citation>
    <scope>NUCLEOTIDE SEQUENCE [LARGE SCALE GENOMIC DNA]</scope>
    <source>
        <strain evidence="10 11">DSM 15345</strain>
    </source>
</reference>
<evidence type="ECO:0000313" key="10">
    <source>
        <dbReference type="EMBL" id="SEA53276.1"/>
    </source>
</evidence>
<dbReference type="InterPro" id="IPR000515">
    <property type="entry name" value="MetI-like"/>
</dbReference>
<name>A0A1H4BYT3_9RHOB</name>
<organism evidence="10 11">
    <name type="scientific">Rubrimonas cliftonensis</name>
    <dbReference type="NCBI Taxonomy" id="89524"/>
    <lineage>
        <taxon>Bacteria</taxon>
        <taxon>Pseudomonadati</taxon>
        <taxon>Pseudomonadota</taxon>
        <taxon>Alphaproteobacteria</taxon>
        <taxon>Rhodobacterales</taxon>
        <taxon>Paracoccaceae</taxon>
        <taxon>Rubrimonas</taxon>
    </lineage>
</organism>
<dbReference type="PROSITE" id="PS50928">
    <property type="entry name" value="ABC_TM1"/>
    <property type="match status" value="1"/>
</dbReference>
<accession>A0A1H4BYT3</accession>
<comment type="function">
    <text evidence="1">Part of the binding-protein-dependent transport system for glutamine; probably responsible for the translocation of the substrate across the membrane.</text>
</comment>
<dbReference type="Proteomes" id="UP000198703">
    <property type="component" value="Unassembled WGS sequence"/>
</dbReference>
<comment type="similarity">
    <text evidence="3">Belongs to the binding-protein-dependent transport system permease family. HisMQ subfamily.</text>
</comment>
<dbReference type="GO" id="GO:0055085">
    <property type="term" value="P:transmembrane transport"/>
    <property type="evidence" value="ECO:0007669"/>
    <property type="project" value="InterPro"/>
</dbReference>
<evidence type="ECO:0000259" key="9">
    <source>
        <dbReference type="PROSITE" id="PS50928"/>
    </source>
</evidence>
<dbReference type="Pfam" id="PF00528">
    <property type="entry name" value="BPD_transp_1"/>
    <property type="match status" value="1"/>
</dbReference>
<feature type="transmembrane region" description="Helical" evidence="8">
    <location>
        <begin position="12"/>
        <end position="30"/>
    </location>
</feature>
<dbReference type="PANTHER" id="PTHR30614:SF20">
    <property type="entry name" value="GLUTAMINE TRANSPORT SYSTEM PERMEASE PROTEIN GLNP"/>
    <property type="match status" value="1"/>
</dbReference>
<dbReference type="RefSeq" id="WP_093253608.1">
    <property type="nucleotide sequence ID" value="NZ_FNQM01000006.1"/>
</dbReference>
<keyword evidence="4 8" id="KW-0812">Transmembrane</keyword>
<keyword evidence="7 8" id="KW-0472">Membrane</keyword>
<keyword evidence="5" id="KW-0029">Amino-acid transport</keyword>
<evidence type="ECO:0000313" key="11">
    <source>
        <dbReference type="Proteomes" id="UP000198703"/>
    </source>
</evidence>
<evidence type="ECO:0000256" key="8">
    <source>
        <dbReference type="RuleBase" id="RU363032"/>
    </source>
</evidence>
<proteinExistence type="inferred from homology"/>
<dbReference type="CDD" id="cd06261">
    <property type="entry name" value="TM_PBP2"/>
    <property type="match status" value="1"/>
</dbReference>
<dbReference type="OrthoDB" id="9814550at2"/>
<evidence type="ECO:0000256" key="3">
    <source>
        <dbReference type="ARBA" id="ARBA00010072"/>
    </source>
</evidence>